<keyword evidence="3 10" id="KW-0328">Glycosyltransferase</keyword>
<dbReference type="InterPro" id="IPR002659">
    <property type="entry name" value="Glyco_trans_31"/>
</dbReference>
<dbReference type="PANTHER" id="PTHR11214">
    <property type="entry name" value="BETA-1,3-N-ACETYLGLUCOSAMINYLTRANSFERASE"/>
    <property type="match status" value="1"/>
</dbReference>
<proteinExistence type="inferred from homology"/>
<evidence type="ECO:0000256" key="2">
    <source>
        <dbReference type="ARBA" id="ARBA00008661"/>
    </source>
</evidence>
<evidence type="ECO:0000256" key="1">
    <source>
        <dbReference type="ARBA" id="ARBA00004323"/>
    </source>
</evidence>
<evidence type="ECO:0000256" key="10">
    <source>
        <dbReference type="RuleBase" id="RU363063"/>
    </source>
</evidence>
<keyword evidence="7 10" id="KW-1133">Transmembrane helix</keyword>
<evidence type="ECO:0000313" key="11">
    <source>
        <dbReference type="EMBL" id="CAF0851239.1"/>
    </source>
</evidence>
<sequence>MPDSNLLLASFQLLTVYTSIVQQIAFIGRLNVLFSLVLFIPITFFIQRWTNVIEEDIGLPKYCDQDLIRKHFMEDNSPEQLFQQKPRRTGFNYQIDNANFCGSSPVDALIFVISKSKNANSRNAIRRTWGDFARLKSVDQLSHLRFKLLFLIDIDESHLLSVKLEQSINNDIVQVYLPESYILSTYRDMAILHWTDKYCPNALTTVKTDDDIFLNTFVLGNVINAILGCNETHETVLNCDASSTSANIYGVSILDGKAVRRSTDPIREGVRYIVTYDEYPCRLYPEYMSGFGYIVNRHARSKLLCTFLRDKQPFHLSDVYVTGIIPEYVGIERKRLGILISYRSDDNCEEFFREADRDAYACASSIHYNRQMNIFEQFNANWKRVYENRNMYLRRRFNFSKKK</sequence>
<dbReference type="Proteomes" id="UP000663852">
    <property type="component" value="Unassembled WGS sequence"/>
</dbReference>
<dbReference type="Proteomes" id="UP000663828">
    <property type="component" value="Unassembled WGS sequence"/>
</dbReference>
<dbReference type="GO" id="GO:0006493">
    <property type="term" value="P:protein O-linked glycosylation"/>
    <property type="evidence" value="ECO:0007669"/>
    <property type="project" value="TreeGrafter"/>
</dbReference>
<evidence type="ECO:0000256" key="7">
    <source>
        <dbReference type="ARBA" id="ARBA00022989"/>
    </source>
</evidence>
<gene>
    <name evidence="11" type="ORF">EDS130_LOCUS7328</name>
    <name evidence="12" type="ORF">XAT740_LOCUS10817</name>
</gene>
<dbReference type="EC" id="2.4.1.-" evidence="10"/>
<dbReference type="EMBL" id="CAJNOR010000583">
    <property type="protein sequence ID" value="CAF0953915.1"/>
    <property type="molecule type" value="Genomic_DNA"/>
</dbReference>
<evidence type="ECO:0000256" key="3">
    <source>
        <dbReference type="ARBA" id="ARBA00022676"/>
    </source>
</evidence>
<organism evidence="12 13">
    <name type="scientific">Adineta ricciae</name>
    <name type="common">Rotifer</name>
    <dbReference type="NCBI Taxonomy" id="249248"/>
    <lineage>
        <taxon>Eukaryota</taxon>
        <taxon>Metazoa</taxon>
        <taxon>Spiralia</taxon>
        <taxon>Gnathifera</taxon>
        <taxon>Rotifera</taxon>
        <taxon>Eurotatoria</taxon>
        <taxon>Bdelloidea</taxon>
        <taxon>Adinetida</taxon>
        <taxon>Adinetidae</taxon>
        <taxon>Adineta</taxon>
    </lineage>
</organism>
<keyword evidence="9 10" id="KW-0472">Membrane</keyword>
<dbReference type="GO" id="GO:0016758">
    <property type="term" value="F:hexosyltransferase activity"/>
    <property type="evidence" value="ECO:0007669"/>
    <property type="project" value="InterPro"/>
</dbReference>
<comment type="similarity">
    <text evidence="2 10">Belongs to the glycosyltransferase 31 family.</text>
</comment>
<dbReference type="Gene3D" id="3.90.550.50">
    <property type="match status" value="1"/>
</dbReference>
<dbReference type="EMBL" id="CAJNOJ010000022">
    <property type="protein sequence ID" value="CAF0851239.1"/>
    <property type="molecule type" value="Genomic_DNA"/>
</dbReference>
<dbReference type="AlphaFoldDB" id="A0A814DGQ9"/>
<keyword evidence="8 10" id="KW-0333">Golgi apparatus</keyword>
<evidence type="ECO:0000256" key="5">
    <source>
        <dbReference type="ARBA" id="ARBA00022692"/>
    </source>
</evidence>
<comment type="caution">
    <text evidence="12">The sequence shown here is derived from an EMBL/GenBank/DDBJ whole genome shotgun (WGS) entry which is preliminary data.</text>
</comment>
<dbReference type="Pfam" id="PF01762">
    <property type="entry name" value="Galactosyl_T"/>
    <property type="match status" value="1"/>
</dbReference>
<dbReference type="GO" id="GO:0000139">
    <property type="term" value="C:Golgi membrane"/>
    <property type="evidence" value="ECO:0007669"/>
    <property type="project" value="UniProtKB-SubCell"/>
</dbReference>
<evidence type="ECO:0000256" key="8">
    <source>
        <dbReference type="ARBA" id="ARBA00023034"/>
    </source>
</evidence>
<protein>
    <recommendedName>
        <fullName evidence="10">Hexosyltransferase</fullName>
        <ecNumber evidence="10">2.4.1.-</ecNumber>
    </recommendedName>
</protein>
<accession>A0A814DGQ9</accession>
<evidence type="ECO:0000256" key="6">
    <source>
        <dbReference type="ARBA" id="ARBA00022968"/>
    </source>
</evidence>
<dbReference type="OrthoDB" id="5512589at2759"/>
<keyword evidence="5 10" id="KW-0812">Transmembrane</keyword>
<keyword evidence="4" id="KW-0808">Transferase</keyword>
<evidence type="ECO:0000313" key="12">
    <source>
        <dbReference type="EMBL" id="CAF0953915.1"/>
    </source>
</evidence>
<dbReference type="PANTHER" id="PTHR11214:SF378">
    <property type="entry name" value="BETA-1,3-GALACTOSYLTRANSFERASE 4"/>
    <property type="match status" value="1"/>
</dbReference>
<keyword evidence="13" id="KW-1185">Reference proteome</keyword>
<evidence type="ECO:0000313" key="13">
    <source>
        <dbReference type="Proteomes" id="UP000663828"/>
    </source>
</evidence>
<keyword evidence="6 10" id="KW-0735">Signal-anchor</keyword>
<comment type="subcellular location">
    <subcellularLocation>
        <location evidence="1 10">Golgi apparatus membrane</location>
        <topology evidence="1 10">Single-pass type II membrane protein</topology>
    </subcellularLocation>
</comment>
<name>A0A814DGQ9_ADIRI</name>
<feature type="transmembrane region" description="Helical" evidence="10">
    <location>
        <begin position="28"/>
        <end position="46"/>
    </location>
</feature>
<reference evidence="12" key="1">
    <citation type="submission" date="2021-02" db="EMBL/GenBank/DDBJ databases">
        <authorList>
            <person name="Nowell W R."/>
        </authorList>
    </citation>
    <scope>NUCLEOTIDE SEQUENCE</scope>
</reference>
<evidence type="ECO:0000256" key="4">
    <source>
        <dbReference type="ARBA" id="ARBA00022679"/>
    </source>
</evidence>
<evidence type="ECO:0000256" key="9">
    <source>
        <dbReference type="ARBA" id="ARBA00023136"/>
    </source>
</evidence>